<organism evidence="1 2">
    <name type="scientific">Aphis craccivora</name>
    <name type="common">Cowpea aphid</name>
    <dbReference type="NCBI Taxonomy" id="307492"/>
    <lineage>
        <taxon>Eukaryota</taxon>
        <taxon>Metazoa</taxon>
        <taxon>Ecdysozoa</taxon>
        <taxon>Arthropoda</taxon>
        <taxon>Hexapoda</taxon>
        <taxon>Insecta</taxon>
        <taxon>Pterygota</taxon>
        <taxon>Neoptera</taxon>
        <taxon>Paraneoptera</taxon>
        <taxon>Hemiptera</taxon>
        <taxon>Sternorrhyncha</taxon>
        <taxon>Aphidomorpha</taxon>
        <taxon>Aphidoidea</taxon>
        <taxon>Aphididae</taxon>
        <taxon>Aphidini</taxon>
        <taxon>Aphis</taxon>
        <taxon>Aphis</taxon>
    </lineage>
</organism>
<comment type="caution">
    <text evidence="1">The sequence shown here is derived from an EMBL/GenBank/DDBJ whole genome shotgun (WGS) entry which is preliminary data.</text>
</comment>
<dbReference type="OrthoDB" id="10053513at2759"/>
<evidence type="ECO:0000313" key="1">
    <source>
        <dbReference type="EMBL" id="KAF0710807.1"/>
    </source>
</evidence>
<reference evidence="1 2" key="1">
    <citation type="submission" date="2019-08" db="EMBL/GenBank/DDBJ databases">
        <title>Whole genome of Aphis craccivora.</title>
        <authorList>
            <person name="Voronova N.V."/>
            <person name="Shulinski R.S."/>
            <person name="Bandarenka Y.V."/>
            <person name="Zhorov D.G."/>
            <person name="Warner D."/>
        </authorList>
    </citation>
    <scope>NUCLEOTIDE SEQUENCE [LARGE SCALE GENOMIC DNA]</scope>
    <source>
        <strain evidence="1">180601</strain>
        <tissue evidence="1">Whole Body</tissue>
    </source>
</reference>
<accession>A0A6G0VXT6</accession>
<dbReference type="AlphaFoldDB" id="A0A6G0VXT6"/>
<proteinExistence type="predicted"/>
<protein>
    <submittedName>
        <fullName evidence="1">Uncharacterized protein</fullName>
    </submittedName>
</protein>
<sequence>MNCLTAINTNQSVHDDILDVNIDSMAEPDSSYENNINNELFTICPRTQLAQWAIKNNISNVAVSDLLKIVNSCYDISIAIDARTLLKTDNSGTNIPLRDVLPGLREKKSLRIAVVNKHQEDYHVGSSLSILINISKINIINVFSLDYMYIYHFTTALMAW</sequence>
<dbReference type="EMBL" id="VUJU01011523">
    <property type="protein sequence ID" value="KAF0710807.1"/>
    <property type="molecule type" value="Genomic_DNA"/>
</dbReference>
<gene>
    <name evidence="1" type="ORF">FWK35_00036442</name>
</gene>
<dbReference type="Proteomes" id="UP000478052">
    <property type="component" value="Unassembled WGS sequence"/>
</dbReference>
<keyword evidence="2" id="KW-1185">Reference proteome</keyword>
<name>A0A6G0VXT6_APHCR</name>
<evidence type="ECO:0000313" key="2">
    <source>
        <dbReference type="Proteomes" id="UP000478052"/>
    </source>
</evidence>